<evidence type="ECO:0000259" key="7">
    <source>
        <dbReference type="Pfam" id="PF14691"/>
    </source>
</evidence>
<keyword evidence="5" id="KW-0411">Iron-sulfur</keyword>
<dbReference type="Proteomes" id="UP000559010">
    <property type="component" value="Unassembled WGS sequence"/>
</dbReference>
<dbReference type="SUPFAM" id="SSF46548">
    <property type="entry name" value="alpha-helical ferredoxin"/>
    <property type="match status" value="1"/>
</dbReference>
<evidence type="ECO:0000256" key="4">
    <source>
        <dbReference type="ARBA" id="ARBA00023004"/>
    </source>
</evidence>
<keyword evidence="9" id="KW-1185">Reference proteome</keyword>
<dbReference type="Gene3D" id="3.50.50.60">
    <property type="entry name" value="FAD/NAD(P)-binding domain"/>
    <property type="match status" value="2"/>
</dbReference>
<feature type="domain" description="FAD/NAD(P)-binding" evidence="6">
    <location>
        <begin position="143"/>
        <end position="447"/>
    </location>
</feature>
<dbReference type="RefSeq" id="WP_169679123.1">
    <property type="nucleotide sequence ID" value="NZ_JABBNU010000003.1"/>
</dbReference>
<evidence type="ECO:0000256" key="5">
    <source>
        <dbReference type="ARBA" id="ARBA00023014"/>
    </source>
</evidence>
<keyword evidence="3" id="KW-0560">Oxidoreductase</keyword>
<evidence type="ECO:0000256" key="3">
    <source>
        <dbReference type="ARBA" id="ARBA00023002"/>
    </source>
</evidence>
<dbReference type="SUPFAM" id="SSF51971">
    <property type="entry name" value="Nucleotide-binding domain"/>
    <property type="match status" value="1"/>
</dbReference>
<dbReference type="PANTHER" id="PTHR42783:SF3">
    <property type="entry name" value="GLUTAMATE SYNTHASE [NADPH] SMALL CHAIN-RELATED"/>
    <property type="match status" value="1"/>
</dbReference>
<dbReference type="InterPro" id="IPR036188">
    <property type="entry name" value="FAD/NAD-bd_sf"/>
</dbReference>
<name>A0A848IWG2_9BACT</name>
<dbReference type="AlphaFoldDB" id="A0A848IWG2"/>
<dbReference type="PANTHER" id="PTHR42783">
    <property type="entry name" value="GLUTAMATE SYNTHASE [NADPH] SMALL CHAIN"/>
    <property type="match status" value="1"/>
</dbReference>
<dbReference type="GO" id="GO:0016491">
    <property type="term" value="F:oxidoreductase activity"/>
    <property type="evidence" value="ECO:0007669"/>
    <property type="project" value="UniProtKB-KW"/>
</dbReference>
<dbReference type="Gene3D" id="1.10.1060.10">
    <property type="entry name" value="Alpha-helical ferredoxin"/>
    <property type="match status" value="1"/>
</dbReference>
<proteinExistence type="predicted"/>
<reference evidence="8 9" key="1">
    <citation type="submission" date="2020-04" db="EMBL/GenBank/DDBJ databases">
        <title>Flammeovirgaceae bacterium KN852 isolated from deep sea.</title>
        <authorList>
            <person name="Zhang D.-C."/>
        </authorList>
    </citation>
    <scope>NUCLEOTIDE SEQUENCE [LARGE SCALE GENOMIC DNA]</scope>
    <source>
        <strain evidence="8 9">KN852</strain>
    </source>
</reference>
<evidence type="ECO:0000256" key="1">
    <source>
        <dbReference type="ARBA" id="ARBA00022485"/>
    </source>
</evidence>
<protein>
    <submittedName>
        <fullName evidence="8">Glutamate synthase subunit beta</fullName>
    </submittedName>
</protein>
<evidence type="ECO:0000259" key="6">
    <source>
        <dbReference type="Pfam" id="PF07992"/>
    </source>
</evidence>
<dbReference type="InterPro" id="IPR023753">
    <property type="entry name" value="FAD/NAD-binding_dom"/>
</dbReference>
<organism evidence="8 9">
    <name type="scientific">Marinigracilibium pacificum</name>
    <dbReference type="NCBI Taxonomy" id="2729599"/>
    <lineage>
        <taxon>Bacteria</taxon>
        <taxon>Pseudomonadati</taxon>
        <taxon>Bacteroidota</taxon>
        <taxon>Cytophagia</taxon>
        <taxon>Cytophagales</taxon>
        <taxon>Flammeovirgaceae</taxon>
        <taxon>Marinigracilibium</taxon>
    </lineage>
</organism>
<gene>
    <name evidence="8" type="ORF">HH304_06365</name>
</gene>
<dbReference type="Pfam" id="PF14691">
    <property type="entry name" value="Fer4_20"/>
    <property type="match status" value="1"/>
</dbReference>
<dbReference type="GO" id="GO:0046872">
    <property type="term" value="F:metal ion binding"/>
    <property type="evidence" value="ECO:0007669"/>
    <property type="project" value="UniProtKB-KW"/>
</dbReference>
<dbReference type="InterPro" id="IPR009051">
    <property type="entry name" value="Helical_ferredxn"/>
</dbReference>
<dbReference type="EMBL" id="JABBNU010000003">
    <property type="protein sequence ID" value="NMM48016.1"/>
    <property type="molecule type" value="Genomic_DNA"/>
</dbReference>
<keyword evidence="4" id="KW-0408">Iron</keyword>
<dbReference type="NCBIfam" id="TIGR01318">
    <property type="entry name" value="gltD_gamma_fam"/>
    <property type="match status" value="1"/>
</dbReference>
<evidence type="ECO:0000256" key="2">
    <source>
        <dbReference type="ARBA" id="ARBA00022723"/>
    </source>
</evidence>
<feature type="domain" description="Dihydroprymidine dehydrogenase" evidence="7">
    <location>
        <begin position="20"/>
        <end position="130"/>
    </location>
</feature>
<comment type="caution">
    <text evidence="8">The sequence shown here is derived from an EMBL/GenBank/DDBJ whole genome shotgun (WGS) entry which is preliminary data.</text>
</comment>
<dbReference type="InterPro" id="IPR028261">
    <property type="entry name" value="DPD_II"/>
</dbReference>
<sequence>MQEFTKIERISPKVKPGLERVENFKEIYEVYSEDEAGTQAERCIQCGNPYCSSTGCPLSNNIPQWLKYIAEKDLELAFEISNESSPFPEILGRICPQDRLCEGACTLNDGFGAITIGSIEVSITEKGFEKGLKPEYPGITSDKKVAIIGSGPAGLSCATFLLRAGIKPVIFEKADKAGGLLTYGIPGFKLEKEVVDKRLEQLTQAGLEIKLNTEIGKDISFEELRENYDAIFIGIGAMEGRLLNFEGYSANNVYMAVPFLTNIQKKIFDQPYDKKFEVKNKNVIVIGGGDTAMDCVRTSIRENANSVQCIYRRDEENMPGSAKEVKSAKEEGVEFVWQMQPKGFVADDNGNIIGVKFIKTKLIPSTDGARMQVVEDEGTEEIRYADVIILALGFNNEKLTFLNENNIKTNKWNAIEVNYNNSTSLDGVFAGGDGTRGADLVVNAALDGREAAFAIMDYIANKDSETKITNKARSFPG</sequence>
<dbReference type="PRINTS" id="PR00419">
    <property type="entry name" value="ADXRDTASE"/>
</dbReference>
<dbReference type="InterPro" id="IPR006006">
    <property type="entry name" value="GltD-like"/>
</dbReference>
<keyword evidence="2" id="KW-0479">Metal-binding</keyword>
<accession>A0A848IWG2</accession>
<evidence type="ECO:0000313" key="8">
    <source>
        <dbReference type="EMBL" id="NMM48016.1"/>
    </source>
</evidence>
<evidence type="ECO:0000313" key="9">
    <source>
        <dbReference type="Proteomes" id="UP000559010"/>
    </source>
</evidence>
<dbReference type="Pfam" id="PF07992">
    <property type="entry name" value="Pyr_redox_2"/>
    <property type="match status" value="1"/>
</dbReference>
<keyword evidence="1" id="KW-0004">4Fe-4S</keyword>
<dbReference type="GO" id="GO:0051539">
    <property type="term" value="F:4 iron, 4 sulfur cluster binding"/>
    <property type="evidence" value="ECO:0007669"/>
    <property type="project" value="UniProtKB-KW"/>
</dbReference>